<evidence type="ECO:0000313" key="5">
    <source>
        <dbReference type="Proteomes" id="UP000799291"/>
    </source>
</evidence>
<dbReference type="GO" id="GO:0005634">
    <property type="term" value="C:nucleus"/>
    <property type="evidence" value="ECO:0007669"/>
    <property type="project" value="UniProtKB-SubCell"/>
</dbReference>
<reference evidence="4" key="1">
    <citation type="journal article" date="2020" name="Stud. Mycol.">
        <title>101 Dothideomycetes genomes: a test case for predicting lifestyles and emergence of pathogens.</title>
        <authorList>
            <person name="Haridas S."/>
            <person name="Albert R."/>
            <person name="Binder M."/>
            <person name="Bloem J."/>
            <person name="Labutti K."/>
            <person name="Salamov A."/>
            <person name="Andreopoulos B."/>
            <person name="Baker S."/>
            <person name="Barry K."/>
            <person name="Bills G."/>
            <person name="Bluhm B."/>
            <person name="Cannon C."/>
            <person name="Castanera R."/>
            <person name="Culley D."/>
            <person name="Daum C."/>
            <person name="Ezra D."/>
            <person name="Gonzalez J."/>
            <person name="Henrissat B."/>
            <person name="Kuo A."/>
            <person name="Liang C."/>
            <person name="Lipzen A."/>
            <person name="Lutzoni F."/>
            <person name="Magnuson J."/>
            <person name="Mondo S."/>
            <person name="Nolan M."/>
            <person name="Ohm R."/>
            <person name="Pangilinan J."/>
            <person name="Park H.-J."/>
            <person name="Ramirez L."/>
            <person name="Alfaro M."/>
            <person name="Sun H."/>
            <person name="Tritt A."/>
            <person name="Yoshinaga Y."/>
            <person name="Zwiers L.-H."/>
            <person name="Turgeon B."/>
            <person name="Goodwin S."/>
            <person name="Spatafora J."/>
            <person name="Crous P."/>
            <person name="Grigoriev I."/>
        </authorList>
    </citation>
    <scope>NUCLEOTIDE SEQUENCE</scope>
    <source>
        <strain evidence="4">CBS 122367</strain>
    </source>
</reference>
<organism evidence="4 5">
    <name type="scientific">Lentithecium fluviatile CBS 122367</name>
    <dbReference type="NCBI Taxonomy" id="1168545"/>
    <lineage>
        <taxon>Eukaryota</taxon>
        <taxon>Fungi</taxon>
        <taxon>Dikarya</taxon>
        <taxon>Ascomycota</taxon>
        <taxon>Pezizomycotina</taxon>
        <taxon>Dothideomycetes</taxon>
        <taxon>Pleosporomycetidae</taxon>
        <taxon>Pleosporales</taxon>
        <taxon>Massarineae</taxon>
        <taxon>Lentitheciaceae</taxon>
        <taxon>Lentithecium</taxon>
    </lineage>
</organism>
<keyword evidence="2" id="KW-0539">Nucleus</keyword>
<dbReference type="Pfam" id="PF13934">
    <property type="entry name" value="ELYS"/>
    <property type="match status" value="1"/>
</dbReference>
<proteinExistence type="predicted"/>
<gene>
    <name evidence="4" type="ORF">K458DRAFT_447784</name>
</gene>
<name>A0A6G1IDC4_9PLEO</name>
<sequence length="329" mass="37279">MYDVENFDAVFEHGGYSESLVNDIQTNQHALGGRTFFERLLDVLGIKLDRRMYPPSTPTILLDLHMRITNSRISLHYKHCLIFYMLKDISSSSPSMPDVAQAMAKNVHLDKRFYSFIEGIWELDHLQFETAVQNLTYPGLIATFPDEILMVLLTRGGMGVGGRGGAGGAKQGLAAAYFECVNPPLKSEAVRREYAAYLARRNVTEMYYWIRSRPDEEHYPLLEILVQETLSREHAHDDPLYPREDKAEELVSLPFTEEEEDWLEQFLSEGRGRALRGAEDTVNVRRIANGKFAEFVGANGSKGRRYGGVNWEGLRDGVRRGIGARGEVV</sequence>
<accession>A0A6G1IDC4</accession>
<evidence type="ECO:0000259" key="3">
    <source>
        <dbReference type="Pfam" id="PF13934"/>
    </source>
</evidence>
<comment type="subcellular location">
    <subcellularLocation>
        <location evidence="1">Nucleus</location>
    </subcellularLocation>
</comment>
<protein>
    <recommendedName>
        <fullName evidence="3">ELYS-like domain-containing protein</fullName>
    </recommendedName>
</protein>
<keyword evidence="5" id="KW-1185">Reference proteome</keyword>
<feature type="domain" description="ELYS-like" evidence="3">
    <location>
        <begin position="35"/>
        <end position="269"/>
    </location>
</feature>
<dbReference type="EMBL" id="MU005645">
    <property type="protein sequence ID" value="KAF2675909.1"/>
    <property type="molecule type" value="Genomic_DNA"/>
</dbReference>
<dbReference type="InterPro" id="IPR025151">
    <property type="entry name" value="ELYS_dom"/>
</dbReference>
<dbReference type="OrthoDB" id="20729at2759"/>
<evidence type="ECO:0000256" key="1">
    <source>
        <dbReference type="ARBA" id="ARBA00004123"/>
    </source>
</evidence>
<dbReference type="AlphaFoldDB" id="A0A6G1IDC4"/>
<evidence type="ECO:0000256" key="2">
    <source>
        <dbReference type="ARBA" id="ARBA00023242"/>
    </source>
</evidence>
<evidence type="ECO:0000313" key="4">
    <source>
        <dbReference type="EMBL" id="KAF2675909.1"/>
    </source>
</evidence>
<dbReference type="Proteomes" id="UP000799291">
    <property type="component" value="Unassembled WGS sequence"/>
</dbReference>